<sequence>MSKMYTSNNVRNESFEYKTPKKKIYDGSSTELNTYTEEKMCEKYIEQNITDSYSRKNVSQKEKSEKNTLADISLGNNCSMDNENVLTKKPKKKRNHNKSLNLIHINTNNDAHFRTYEKVNEHNINDLDSTKNISQKRMSEMNALLDISLGNDFNNVNENVTSKKPKKKKKHKTSLNSIEINTYNDVDHRTYEKDNKHIIDDPEYTENITKIKMSEINDLTTMKPKKKKKHNKSLNTTTEAAIKSFDRTFVEVNEQNIINSYSRKNVSRKRKSEINALADISLGNSCSIDNENVPTKKTKRKKNCDEFNENSIEFNTNHDTKIQIIERNYEVVNDQNINNSDFRENIKQTIKSELNTSSEISSENKCSMDYDNVAIKKPKKKKNHDKSLNSIELNTNNDAVNDSDSTKNISLKRMSQINALPTKSPKKKKNRSKNLNLIEFNTNHDTEIQIFERTYDEINDSYYGKNVKPDLNTLSDILSENELSMDNNNVSTKKPKKKKKHNKSLNTTELNTNNDEHFKTFEKNNEHNINDSDSTEYISQKRMSEMNVLPDISLGNDFNNDDENVPTKIPKKKKNHNNSLNSIELNTNNDEHFKTFEKNNEHNINDPDSTENISKKRMSEMNALPDISLGNDFNNDDENVPTKKPKKMRNHNKSLNLIHSNTNHDSEIFERMCEEVSEPNLNNSDTKVLASASLEINDSLDNEHLATKESEKRKKHDKITNNLSLPMISQSQSRLKTLLNSMELYNFEESSTNNTNINLKRFNLMKYLTNKDPSLKNHPNFKQINEHLSKKIKQTINKKCELKASDILLLKTIGKIILKKIVEKIDSAQDIKDLVIKLPPECLENKIHFIETTLCRLPNKSKMDIIKKHNPLIKLRVFNKDEDNMIREYWSKFQKEYNISNILPFLSNGLEIALSPTERLQFIRYISAGLPNRLLYSVFNRFNILFNEYQDKTCFSEEEDQLIIKVDKCDAIKNKFSVLSLILNRTRLQLYRRHGVLKNQHIEREKFVWDDQKRQELFTNILLETNTEHWTHLKNLTITKDIFIKIAKRLGKNITYNKVRYQWNYLYTMLFCEKPILMSTFNLTVLELLDQINPKHWSDLNWIEITNKLYPGAKSKVICGFFHTWIDKKVPSDIKENVRYTLDYLNAHKVDKLKIRIDKYGEREFPRLTVKDYDLLVNNQ</sequence>
<dbReference type="KEGG" id="api:100159129"/>
<dbReference type="Proteomes" id="UP000007819">
    <property type="component" value="Chromosome A1"/>
</dbReference>
<dbReference type="EnsemblMetazoa" id="XM_008182945.3">
    <property type="protein sequence ID" value="XP_008181167.2"/>
    <property type="gene ID" value="LOC100159129"/>
</dbReference>
<keyword evidence="3" id="KW-0539">Nucleus</keyword>
<dbReference type="PANTHER" id="PTHR46380">
    <property type="entry name" value="CYCLIN-D-BINDING MYB-LIKE TRANSCRIPTION FACTOR 1"/>
    <property type="match status" value="1"/>
</dbReference>
<keyword evidence="6" id="KW-1185">Reference proteome</keyword>
<dbReference type="GO" id="GO:0000981">
    <property type="term" value="F:DNA-binding transcription factor activity, RNA polymerase II-specific"/>
    <property type="evidence" value="ECO:0007669"/>
    <property type="project" value="TreeGrafter"/>
</dbReference>
<dbReference type="RefSeq" id="XP_008181167.2">
    <property type="nucleotide sequence ID" value="XM_008182945.3"/>
</dbReference>
<dbReference type="GO" id="GO:0000978">
    <property type="term" value="F:RNA polymerase II cis-regulatory region sequence-specific DNA binding"/>
    <property type="evidence" value="ECO:0007669"/>
    <property type="project" value="TreeGrafter"/>
</dbReference>
<feature type="compositionally biased region" description="Basic residues" evidence="4">
    <location>
        <begin position="493"/>
        <end position="503"/>
    </location>
</feature>
<dbReference type="GO" id="GO:0005634">
    <property type="term" value="C:nucleus"/>
    <property type="evidence" value="ECO:0007669"/>
    <property type="project" value="UniProtKB-SubCell"/>
</dbReference>
<evidence type="ECO:0000256" key="1">
    <source>
        <dbReference type="ARBA" id="ARBA00004123"/>
    </source>
</evidence>
<dbReference type="GeneID" id="100159129"/>
<protein>
    <submittedName>
        <fullName evidence="5">Uncharacterized protein</fullName>
    </submittedName>
</protein>
<accession>A0A8R2B4D3</accession>
<evidence type="ECO:0000313" key="6">
    <source>
        <dbReference type="Proteomes" id="UP000007819"/>
    </source>
</evidence>
<dbReference type="AlphaFoldDB" id="A0A8R2B4D3"/>
<reference evidence="5" key="2">
    <citation type="submission" date="2022-06" db="UniProtKB">
        <authorList>
            <consortium name="EnsemblMetazoa"/>
        </authorList>
    </citation>
    <scope>IDENTIFICATION</scope>
</reference>
<evidence type="ECO:0000256" key="2">
    <source>
        <dbReference type="ARBA" id="ARBA00023125"/>
    </source>
</evidence>
<evidence type="ECO:0000256" key="4">
    <source>
        <dbReference type="SAM" id="MobiDB-lite"/>
    </source>
</evidence>
<feature type="region of interest" description="Disordered" evidence="4">
    <location>
        <begin position="485"/>
        <end position="511"/>
    </location>
</feature>
<dbReference type="OrthoDB" id="5812619at2759"/>
<name>A0A8R2B4D3_ACYPI</name>
<dbReference type="InterPro" id="IPR051651">
    <property type="entry name" value="DMTF1_DNA-bind_reg"/>
</dbReference>
<reference evidence="6" key="1">
    <citation type="submission" date="2010-06" db="EMBL/GenBank/DDBJ databases">
        <authorList>
            <person name="Jiang H."/>
            <person name="Abraham K."/>
            <person name="Ali S."/>
            <person name="Alsbrooks S.L."/>
            <person name="Anim B.N."/>
            <person name="Anosike U.S."/>
            <person name="Attaway T."/>
            <person name="Bandaranaike D.P."/>
            <person name="Battles P.K."/>
            <person name="Bell S.N."/>
            <person name="Bell A.V."/>
            <person name="Beltran B."/>
            <person name="Bickham C."/>
            <person name="Bustamante Y."/>
            <person name="Caleb T."/>
            <person name="Canada A."/>
            <person name="Cardenas V."/>
            <person name="Carter K."/>
            <person name="Chacko J."/>
            <person name="Chandrabose M.N."/>
            <person name="Chavez D."/>
            <person name="Chavez A."/>
            <person name="Chen L."/>
            <person name="Chu H.-S."/>
            <person name="Claassen K.J."/>
            <person name="Cockrell R."/>
            <person name="Collins M."/>
            <person name="Cooper J.A."/>
            <person name="Cree A."/>
            <person name="Curry S.M."/>
            <person name="Da Y."/>
            <person name="Dao M.D."/>
            <person name="Das B."/>
            <person name="Davila M.-L."/>
            <person name="Davy-Carroll L."/>
            <person name="Denson S."/>
            <person name="Dinh H."/>
            <person name="Ebong V.E."/>
            <person name="Edwards J.R."/>
            <person name="Egan A."/>
            <person name="El-Daye J."/>
            <person name="Escobedo L."/>
            <person name="Fernandez S."/>
            <person name="Fernando P.R."/>
            <person name="Flagg N."/>
            <person name="Forbes L.D."/>
            <person name="Fowler R.G."/>
            <person name="Fu Q."/>
            <person name="Gabisi R.A."/>
            <person name="Ganer J."/>
            <person name="Garbino Pronczuk A."/>
            <person name="Garcia R.M."/>
            <person name="Garner T."/>
            <person name="Garrett T.E."/>
            <person name="Gonzalez D.A."/>
            <person name="Hamid H."/>
            <person name="Hawkins E.S."/>
            <person name="Hirani K."/>
            <person name="Hogues M.E."/>
            <person name="Hollins B."/>
            <person name="Hsiao C.-H."/>
            <person name="Jabil R."/>
            <person name="James M.L."/>
            <person name="Jhangiani S.N."/>
            <person name="Johnson B."/>
            <person name="Johnson Q."/>
            <person name="Joshi V."/>
            <person name="Kalu J.B."/>
            <person name="Kam C."/>
            <person name="Kashfia A."/>
            <person name="Keebler J."/>
            <person name="Kisamo H."/>
            <person name="Kovar C.L."/>
            <person name="Lago L.A."/>
            <person name="Lai C.-Y."/>
            <person name="Laidlaw J."/>
            <person name="Lara F."/>
            <person name="Le T.-K."/>
            <person name="Lee S.L."/>
            <person name="Legall F.H."/>
            <person name="Lemon S.J."/>
            <person name="Lewis L.R."/>
            <person name="Li B."/>
            <person name="Liu Y."/>
            <person name="Liu Y.-S."/>
            <person name="Lopez J."/>
            <person name="Lozado R.J."/>
            <person name="Lu J."/>
            <person name="Madu R.C."/>
            <person name="Maheshwari M."/>
            <person name="Maheshwari R."/>
            <person name="Malloy K."/>
            <person name="Martinez E."/>
            <person name="Mathew T."/>
            <person name="Mercado I.C."/>
            <person name="Mercado C."/>
            <person name="Meyer B."/>
            <person name="Montgomery K."/>
            <person name="Morgan M.B."/>
            <person name="Munidasa M."/>
            <person name="Nazareth L.V."/>
            <person name="Nelson J."/>
            <person name="Ng B.M."/>
            <person name="Nguyen N.B."/>
            <person name="Nguyen P.Q."/>
            <person name="Nguyen T."/>
            <person name="Obregon M."/>
            <person name="Okwuonu G.O."/>
            <person name="Onwere C.G."/>
            <person name="Orozco G."/>
            <person name="Parra A."/>
            <person name="Patel S."/>
            <person name="Patil S."/>
            <person name="Perez A."/>
            <person name="Perez Y."/>
            <person name="Pham C."/>
            <person name="Primus E.L."/>
            <person name="Pu L.-L."/>
            <person name="Puazo M."/>
            <person name="Qin X."/>
            <person name="Quiroz J.B."/>
            <person name="Reese J."/>
            <person name="Richards S."/>
            <person name="Rives C.M."/>
            <person name="Robberts R."/>
            <person name="Ruiz S.J."/>
            <person name="Ruiz M.J."/>
            <person name="Santibanez J."/>
            <person name="Schneider B.W."/>
            <person name="Sisson I."/>
            <person name="Smith M."/>
            <person name="Sodergren E."/>
            <person name="Song X.-Z."/>
            <person name="Song B.B."/>
            <person name="Summersgill H."/>
            <person name="Thelus R."/>
            <person name="Thornton R.D."/>
            <person name="Trejos Z.Y."/>
            <person name="Usmani K."/>
            <person name="Vattathil S."/>
            <person name="Villasana D."/>
            <person name="Walker D.L."/>
            <person name="Wang S."/>
            <person name="Wang K."/>
            <person name="White C.S."/>
            <person name="Williams A.C."/>
            <person name="Williamson J."/>
            <person name="Wilson K."/>
            <person name="Woghiren I.O."/>
            <person name="Woodworth J.R."/>
            <person name="Worley K.C."/>
            <person name="Wright R.A."/>
            <person name="Wu W."/>
            <person name="Young L."/>
            <person name="Zhang L."/>
            <person name="Zhang J."/>
            <person name="Zhu Y."/>
            <person name="Muzny D.M."/>
            <person name="Weinstock G."/>
            <person name="Gibbs R.A."/>
        </authorList>
    </citation>
    <scope>NUCLEOTIDE SEQUENCE [LARGE SCALE GENOMIC DNA]</scope>
    <source>
        <strain evidence="6">LSR1</strain>
    </source>
</reference>
<proteinExistence type="predicted"/>
<feature type="region of interest" description="Disordered" evidence="4">
    <location>
        <begin position="625"/>
        <end position="648"/>
    </location>
</feature>
<evidence type="ECO:0000256" key="3">
    <source>
        <dbReference type="ARBA" id="ARBA00023242"/>
    </source>
</evidence>
<comment type="subcellular location">
    <subcellularLocation>
        <location evidence="1">Nucleus</location>
    </subcellularLocation>
</comment>
<organism evidence="5 6">
    <name type="scientific">Acyrthosiphon pisum</name>
    <name type="common">Pea aphid</name>
    <dbReference type="NCBI Taxonomy" id="7029"/>
    <lineage>
        <taxon>Eukaryota</taxon>
        <taxon>Metazoa</taxon>
        <taxon>Ecdysozoa</taxon>
        <taxon>Arthropoda</taxon>
        <taxon>Hexapoda</taxon>
        <taxon>Insecta</taxon>
        <taxon>Pterygota</taxon>
        <taxon>Neoptera</taxon>
        <taxon>Paraneoptera</taxon>
        <taxon>Hemiptera</taxon>
        <taxon>Sternorrhyncha</taxon>
        <taxon>Aphidomorpha</taxon>
        <taxon>Aphidoidea</taxon>
        <taxon>Aphididae</taxon>
        <taxon>Macrosiphini</taxon>
        <taxon>Acyrthosiphon</taxon>
    </lineage>
</organism>
<keyword evidence="2" id="KW-0238">DNA-binding</keyword>
<evidence type="ECO:0000313" key="5">
    <source>
        <dbReference type="EnsemblMetazoa" id="XP_008181167.2"/>
    </source>
</evidence>
<dbReference type="PANTHER" id="PTHR46380:SF2">
    <property type="entry name" value="CYCLIN-D-BINDING MYB-LIKE TRANSCRIPTION FACTOR 1"/>
    <property type="match status" value="1"/>
</dbReference>